<sequence>MASIDSAKRYFEAAAAMFMMPPPRPLQNPHLRRISALCAARSLAYLCDMSSLAALLRLELHPHLGVLQRSLPVFAERYSKKGRLACRDAHMPGGRGGGGQDNAWIRSDDD</sequence>
<dbReference type="AlphaFoldDB" id="G4CHQ7"/>
<protein>
    <submittedName>
        <fullName evidence="2">Nucleoside-triphosphatase</fullName>
        <ecNumber evidence="2">3.6.1.15</ecNumber>
    </submittedName>
</protein>
<keyword evidence="2" id="KW-0378">Hydrolase</keyword>
<keyword evidence="3" id="KW-1185">Reference proteome</keyword>
<dbReference type="EMBL" id="AGAY01000043">
    <property type="protein sequence ID" value="EGY52636.1"/>
    <property type="molecule type" value="Genomic_DNA"/>
</dbReference>
<dbReference type="HOGENOM" id="CLU_2168260_0_0_4"/>
<accession>G4CHQ7</accession>
<organism evidence="2 3">
    <name type="scientific">Neisseria shayeganii 871</name>
    <dbReference type="NCBI Taxonomy" id="1032488"/>
    <lineage>
        <taxon>Bacteria</taxon>
        <taxon>Pseudomonadati</taxon>
        <taxon>Pseudomonadota</taxon>
        <taxon>Betaproteobacteria</taxon>
        <taxon>Neisseriales</taxon>
        <taxon>Neisseriaceae</taxon>
        <taxon>Neisseria</taxon>
    </lineage>
</organism>
<comment type="caution">
    <text evidence="2">The sequence shown here is derived from an EMBL/GenBank/DDBJ whole genome shotgun (WGS) entry which is preliminary data.</text>
</comment>
<reference evidence="2 3" key="1">
    <citation type="submission" date="2011-05" db="EMBL/GenBank/DDBJ databases">
        <authorList>
            <person name="Muzny D."/>
            <person name="Qin X."/>
            <person name="Deng J."/>
            <person name="Jiang H."/>
            <person name="Liu Y."/>
            <person name="Qu J."/>
            <person name="Song X.-Z."/>
            <person name="Zhang L."/>
            <person name="Thornton R."/>
            <person name="Coyle M."/>
            <person name="Francisco L."/>
            <person name="Jackson L."/>
            <person name="Javaid M."/>
            <person name="Korchina V."/>
            <person name="Kovar C."/>
            <person name="Mata R."/>
            <person name="Mathew T."/>
            <person name="Ngo R."/>
            <person name="Nguyen L."/>
            <person name="Nguyen N."/>
            <person name="Okwuonu G."/>
            <person name="Ongeri F."/>
            <person name="Pham C."/>
            <person name="Simmons D."/>
            <person name="Wilczek-Boney K."/>
            <person name="Hale W."/>
            <person name="Jakkamsetti A."/>
            <person name="Pham P."/>
            <person name="Ruth R."/>
            <person name="San Lucas F."/>
            <person name="Warren J."/>
            <person name="Zhang J."/>
            <person name="Zhao Z."/>
            <person name="Zhou C."/>
            <person name="Zhu D."/>
            <person name="Lee S."/>
            <person name="Bess C."/>
            <person name="Blankenburg K."/>
            <person name="Forbes L."/>
            <person name="Fu Q."/>
            <person name="Gubbala S."/>
            <person name="Hirani K."/>
            <person name="Jayaseelan J.C."/>
            <person name="Lara F."/>
            <person name="Munidasa M."/>
            <person name="Palculict T."/>
            <person name="Patil S."/>
            <person name="Pu L.-L."/>
            <person name="Saada N."/>
            <person name="Tang L."/>
            <person name="Weissenberger G."/>
            <person name="Zhu Y."/>
            <person name="Hemphill L."/>
            <person name="Shang Y."/>
            <person name="Youmans B."/>
            <person name="Ayvaz T."/>
            <person name="Ross M."/>
            <person name="Santibanez J."/>
            <person name="Aqrawi P."/>
            <person name="Gross S."/>
            <person name="Joshi V."/>
            <person name="Fowler G."/>
            <person name="Nazareth L."/>
            <person name="Reid J."/>
            <person name="Worley K."/>
            <person name="Petrosino J."/>
            <person name="Highlander S."/>
            <person name="Gibbs R."/>
        </authorList>
    </citation>
    <scope>NUCLEOTIDE SEQUENCE [LARGE SCALE GENOMIC DNA]</scope>
    <source>
        <strain evidence="2 3">871</strain>
    </source>
</reference>
<proteinExistence type="predicted"/>
<dbReference type="Proteomes" id="UP000003019">
    <property type="component" value="Unassembled WGS sequence"/>
</dbReference>
<name>G4CHQ7_9NEIS</name>
<dbReference type="EC" id="3.6.1.15" evidence="2"/>
<evidence type="ECO:0000256" key="1">
    <source>
        <dbReference type="SAM" id="MobiDB-lite"/>
    </source>
</evidence>
<dbReference type="GO" id="GO:0017111">
    <property type="term" value="F:ribonucleoside triphosphate phosphatase activity"/>
    <property type="evidence" value="ECO:0007669"/>
    <property type="project" value="UniProtKB-EC"/>
</dbReference>
<evidence type="ECO:0000313" key="3">
    <source>
        <dbReference type="Proteomes" id="UP000003019"/>
    </source>
</evidence>
<dbReference type="STRING" id="1032488.HMPREF9371_1146"/>
<evidence type="ECO:0000313" key="2">
    <source>
        <dbReference type="EMBL" id="EGY52636.1"/>
    </source>
</evidence>
<feature type="region of interest" description="Disordered" evidence="1">
    <location>
        <begin position="89"/>
        <end position="110"/>
    </location>
</feature>
<gene>
    <name evidence="2" type="ORF">HMPREF9371_1146</name>
</gene>